<sequence>MSSEESFNKEIDYEITNNYELPNEAEIYYEESFNELLNDEEIFDDEVLVDEVLNDKGLDKIVDEALNIEKMLSISGEYIPYFKSTTEAKQLKNYFVIGFVPFDGCFNNFIVPFINKMKKLEKGIIIDMQGNKSLVIANLGDMTADLPQGNDLAGIKRHVSCYHHLTNSQFEEISLASILKRCKELATEYGLYLQPPILDRLKREKHL</sequence>
<dbReference type="Proteomes" id="UP000789920">
    <property type="component" value="Unassembled WGS sequence"/>
</dbReference>
<name>A0ACA9LV31_9GLOM</name>
<protein>
    <submittedName>
        <fullName evidence="1">21306_t:CDS:1</fullName>
    </submittedName>
</protein>
<dbReference type="EMBL" id="CAJVQC010005309">
    <property type="protein sequence ID" value="CAG8552242.1"/>
    <property type="molecule type" value="Genomic_DNA"/>
</dbReference>
<accession>A0ACA9LV31</accession>
<comment type="caution">
    <text evidence="1">The sequence shown here is derived from an EMBL/GenBank/DDBJ whole genome shotgun (WGS) entry which is preliminary data.</text>
</comment>
<proteinExistence type="predicted"/>
<feature type="non-terminal residue" evidence="1">
    <location>
        <position position="207"/>
    </location>
</feature>
<reference evidence="1" key="1">
    <citation type="submission" date="2021-06" db="EMBL/GenBank/DDBJ databases">
        <authorList>
            <person name="Kallberg Y."/>
            <person name="Tangrot J."/>
            <person name="Rosling A."/>
        </authorList>
    </citation>
    <scope>NUCLEOTIDE SEQUENCE</scope>
    <source>
        <strain evidence="1">MA461A</strain>
    </source>
</reference>
<gene>
    <name evidence="1" type="ORF">RPERSI_LOCUS4008</name>
</gene>
<organism evidence="1 2">
    <name type="scientific">Racocetra persica</name>
    <dbReference type="NCBI Taxonomy" id="160502"/>
    <lineage>
        <taxon>Eukaryota</taxon>
        <taxon>Fungi</taxon>
        <taxon>Fungi incertae sedis</taxon>
        <taxon>Mucoromycota</taxon>
        <taxon>Glomeromycotina</taxon>
        <taxon>Glomeromycetes</taxon>
        <taxon>Diversisporales</taxon>
        <taxon>Gigasporaceae</taxon>
        <taxon>Racocetra</taxon>
    </lineage>
</organism>
<keyword evidence="2" id="KW-1185">Reference proteome</keyword>
<evidence type="ECO:0000313" key="1">
    <source>
        <dbReference type="EMBL" id="CAG8552242.1"/>
    </source>
</evidence>
<evidence type="ECO:0000313" key="2">
    <source>
        <dbReference type="Proteomes" id="UP000789920"/>
    </source>
</evidence>